<evidence type="ECO:0000313" key="10">
    <source>
        <dbReference type="Proteomes" id="UP000075920"/>
    </source>
</evidence>
<keyword evidence="4 8" id="KW-0547">Nucleotide-binding</keyword>
<evidence type="ECO:0000256" key="5">
    <source>
        <dbReference type="ARBA" id="ARBA00022801"/>
    </source>
</evidence>
<proteinExistence type="inferred from homology"/>
<protein>
    <recommendedName>
        <fullName evidence="3 8">GPN-loop GTPase 2</fullName>
    </recommendedName>
</protein>
<evidence type="ECO:0000256" key="1">
    <source>
        <dbReference type="ARBA" id="ARBA00003181"/>
    </source>
</evidence>
<organism evidence="9 10">
    <name type="scientific">Anopheles minimus</name>
    <dbReference type="NCBI Taxonomy" id="112268"/>
    <lineage>
        <taxon>Eukaryota</taxon>
        <taxon>Metazoa</taxon>
        <taxon>Ecdysozoa</taxon>
        <taxon>Arthropoda</taxon>
        <taxon>Hexapoda</taxon>
        <taxon>Insecta</taxon>
        <taxon>Pterygota</taxon>
        <taxon>Neoptera</taxon>
        <taxon>Endopterygota</taxon>
        <taxon>Diptera</taxon>
        <taxon>Nematocera</taxon>
        <taxon>Culicoidea</taxon>
        <taxon>Culicidae</taxon>
        <taxon>Anophelinae</taxon>
        <taxon>Anopheles</taxon>
    </lineage>
</organism>
<keyword evidence="10" id="KW-1185">Reference proteome</keyword>
<reference evidence="9" key="2">
    <citation type="submission" date="2020-05" db="UniProtKB">
        <authorList>
            <consortium name="EnsemblMetazoa"/>
        </authorList>
    </citation>
    <scope>IDENTIFICATION</scope>
    <source>
        <strain evidence="9">MINIMUS1</strain>
    </source>
</reference>
<dbReference type="GO" id="GO:0003924">
    <property type="term" value="F:GTPase activity"/>
    <property type="evidence" value="ECO:0007669"/>
    <property type="project" value="TreeGrafter"/>
</dbReference>
<keyword evidence="5 8" id="KW-0378">Hydrolase</keyword>
<reference evidence="10" key="1">
    <citation type="submission" date="2013-03" db="EMBL/GenBank/DDBJ databases">
        <title>The Genome Sequence of Anopheles minimus MINIMUS1.</title>
        <authorList>
            <consortium name="The Broad Institute Genomics Platform"/>
            <person name="Neafsey D.E."/>
            <person name="Walton C."/>
            <person name="Walker B."/>
            <person name="Young S.K."/>
            <person name="Zeng Q."/>
            <person name="Gargeya S."/>
            <person name="Fitzgerald M."/>
            <person name="Haas B."/>
            <person name="Abouelleil A."/>
            <person name="Allen A.W."/>
            <person name="Alvarado L."/>
            <person name="Arachchi H.M."/>
            <person name="Berlin A.M."/>
            <person name="Chapman S.B."/>
            <person name="Gainer-Dewar J."/>
            <person name="Goldberg J."/>
            <person name="Griggs A."/>
            <person name="Gujja S."/>
            <person name="Hansen M."/>
            <person name="Howarth C."/>
            <person name="Imamovic A."/>
            <person name="Ireland A."/>
            <person name="Larimer J."/>
            <person name="McCowan C."/>
            <person name="Murphy C."/>
            <person name="Pearson M."/>
            <person name="Poon T.W."/>
            <person name="Priest M."/>
            <person name="Roberts A."/>
            <person name="Saif S."/>
            <person name="Shea T."/>
            <person name="Sisk P."/>
            <person name="Sykes S."/>
            <person name="Wortman J."/>
            <person name="Nusbaum C."/>
            <person name="Birren B."/>
        </authorList>
    </citation>
    <scope>NUCLEOTIDE SEQUENCE [LARGE SCALE GENOMIC DNA]</scope>
    <source>
        <strain evidence="10">MINIMUS1</strain>
    </source>
</reference>
<dbReference type="EnsemblMetazoa" id="AMIN002480-RA">
    <property type="protein sequence ID" value="AMIN002480-PA"/>
    <property type="gene ID" value="AMIN002480"/>
</dbReference>
<dbReference type="Pfam" id="PF03029">
    <property type="entry name" value="ATP_bind_1"/>
    <property type="match status" value="1"/>
</dbReference>
<dbReference type="FunFam" id="3.40.50.300:FF:000338">
    <property type="entry name" value="GPN-loop GTPase 2"/>
    <property type="match status" value="1"/>
</dbReference>
<evidence type="ECO:0000256" key="7">
    <source>
        <dbReference type="ARBA" id="ARBA00046611"/>
    </source>
</evidence>
<dbReference type="InterPro" id="IPR030231">
    <property type="entry name" value="Gpn2"/>
</dbReference>
<dbReference type="SUPFAM" id="SSF52540">
    <property type="entry name" value="P-loop containing nucleoside triphosphate hydrolases"/>
    <property type="match status" value="1"/>
</dbReference>
<evidence type="ECO:0000256" key="8">
    <source>
        <dbReference type="RuleBase" id="RU365059"/>
    </source>
</evidence>
<dbReference type="PANTHER" id="PTHR21231">
    <property type="entry name" value="XPA-BINDING PROTEIN 1-RELATED"/>
    <property type="match status" value="1"/>
</dbReference>
<evidence type="ECO:0000256" key="4">
    <source>
        <dbReference type="ARBA" id="ARBA00022741"/>
    </source>
</evidence>
<accession>A0A182VWN1</accession>
<comment type="similarity">
    <text evidence="2 8">Belongs to the GPN-loop GTPase family.</text>
</comment>
<name>A0A182VWN1_9DIPT</name>
<dbReference type="VEuPathDB" id="VectorBase:AMIN002480"/>
<dbReference type="InterPro" id="IPR004130">
    <property type="entry name" value="Gpn"/>
</dbReference>
<dbReference type="GO" id="GO:0005737">
    <property type="term" value="C:cytoplasm"/>
    <property type="evidence" value="ECO:0007669"/>
    <property type="project" value="TreeGrafter"/>
</dbReference>
<dbReference type="InterPro" id="IPR027417">
    <property type="entry name" value="P-loop_NTPase"/>
</dbReference>
<evidence type="ECO:0000256" key="3">
    <source>
        <dbReference type="ARBA" id="ARBA00014588"/>
    </source>
</evidence>
<dbReference type="Proteomes" id="UP000075920">
    <property type="component" value="Unassembled WGS sequence"/>
</dbReference>
<evidence type="ECO:0000256" key="2">
    <source>
        <dbReference type="ARBA" id="ARBA00005290"/>
    </source>
</evidence>
<evidence type="ECO:0000313" key="9">
    <source>
        <dbReference type="EnsemblMetazoa" id="AMIN002480-PA"/>
    </source>
</evidence>
<dbReference type="CDD" id="cd17871">
    <property type="entry name" value="GPN2"/>
    <property type="match status" value="1"/>
</dbReference>
<comment type="function">
    <text evidence="1 8">Small GTPase required for proper localization of RNA polymerase II and III (RNAPII and RNAPIII). May act at an RNAP assembly step prior to nuclear import.</text>
</comment>
<keyword evidence="6 8" id="KW-0342">GTP-binding</keyword>
<dbReference type="PANTHER" id="PTHR21231:SF3">
    <property type="entry name" value="GPN-LOOP GTPASE 2"/>
    <property type="match status" value="1"/>
</dbReference>
<dbReference type="Gene3D" id="3.40.50.300">
    <property type="entry name" value="P-loop containing nucleotide triphosphate hydrolases"/>
    <property type="match status" value="1"/>
</dbReference>
<sequence>MVSSVNGFNGRNGWLKREIMQNSLVKLRTQTPLYGQLVIGPPGAGKTSYCHKMLKFLEKIGRKAMVVNLDPANDNMEYTSAVDIMQLITVQDAMEQFGLGPNGALIYCVEFLETNFQWLLDQLKSLDSNYFIFDCPGQVELFTHNNALKNIFAKLEQLGYHLCTVHLVESHYCTEPYKFISCLLLSLHTMLQMGLPHVNVLSKADQLKEADSKLPFNVEYYTEVLDLSYLLECMDTSRMGKKFKQLNEAIVSMVEDYSLVSFLLLDSKREQSLLRLKNAIDKANGYVYGAGEEKNINTLLACAVGAETEADRMERDIDPYT</sequence>
<dbReference type="GO" id="GO:0005525">
    <property type="term" value="F:GTP binding"/>
    <property type="evidence" value="ECO:0007669"/>
    <property type="project" value="UniProtKB-KW"/>
</dbReference>
<dbReference type="STRING" id="112268.A0A182VWN1"/>
<comment type="subunit">
    <text evidence="7">Heterodimers with GPN1 or GPN3. Binds to RNA polymerase II (RNAPII).</text>
</comment>
<dbReference type="AlphaFoldDB" id="A0A182VWN1"/>
<evidence type="ECO:0000256" key="6">
    <source>
        <dbReference type="ARBA" id="ARBA00023134"/>
    </source>
</evidence>